<accession>A0AAV4J7L8</accession>
<reference evidence="1 2" key="1">
    <citation type="journal article" date="2021" name="Elife">
        <title>Chloroplast acquisition without the gene transfer in kleptoplastic sea slugs, Plakobranchus ocellatus.</title>
        <authorList>
            <person name="Maeda T."/>
            <person name="Takahashi S."/>
            <person name="Yoshida T."/>
            <person name="Shimamura S."/>
            <person name="Takaki Y."/>
            <person name="Nagai Y."/>
            <person name="Toyoda A."/>
            <person name="Suzuki Y."/>
            <person name="Arimoto A."/>
            <person name="Ishii H."/>
            <person name="Satoh N."/>
            <person name="Nishiyama T."/>
            <person name="Hasebe M."/>
            <person name="Maruyama T."/>
            <person name="Minagawa J."/>
            <person name="Obokata J."/>
            <person name="Shigenobu S."/>
        </authorList>
    </citation>
    <scope>NUCLEOTIDE SEQUENCE [LARGE SCALE GENOMIC DNA]</scope>
</reference>
<name>A0AAV4J7L8_9GAST</name>
<comment type="caution">
    <text evidence="1">The sequence shown here is derived from an EMBL/GenBank/DDBJ whole genome shotgun (WGS) entry which is preliminary data.</text>
</comment>
<gene>
    <name evidence="1" type="ORF">ElyMa_006843800</name>
</gene>
<sequence length="121" mass="13214">MTCHGFCAPSSISSGRGIPALLGEIPLNKVKGLESIKVDCEEQEYHSGNSSSCACTDHIGLPFRRTQLTTRRGGSWSLDKTWSPYHLPRPASVLCRGHFCIGADSTRGVNIHQLKYQAQQA</sequence>
<dbReference type="AlphaFoldDB" id="A0AAV4J7L8"/>
<proteinExistence type="predicted"/>
<dbReference type="EMBL" id="BMAT01013689">
    <property type="protein sequence ID" value="GFS18295.1"/>
    <property type="molecule type" value="Genomic_DNA"/>
</dbReference>
<organism evidence="1 2">
    <name type="scientific">Elysia marginata</name>
    <dbReference type="NCBI Taxonomy" id="1093978"/>
    <lineage>
        <taxon>Eukaryota</taxon>
        <taxon>Metazoa</taxon>
        <taxon>Spiralia</taxon>
        <taxon>Lophotrochozoa</taxon>
        <taxon>Mollusca</taxon>
        <taxon>Gastropoda</taxon>
        <taxon>Heterobranchia</taxon>
        <taxon>Euthyneura</taxon>
        <taxon>Panpulmonata</taxon>
        <taxon>Sacoglossa</taxon>
        <taxon>Placobranchoidea</taxon>
        <taxon>Plakobranchidae</taxon>
        <taxon>Elysia</taxon>
    </lineage>
</organism>
<keyword evidence="2" id="KW-1185">Reference proteome</keyword>
<evidence type="ECO:0000313" key="1">
    <source>
        <dbReference type="EMBL" id="GFS18295.1"/>
    </source>
</evidence>
<dbReference type="Proteomes" id="UP000762676">
    <property type="component" value="Unassembled WGS sequence"/>
</dbReference>
<evidence type="ECO:0000313" key="2">
    <source>
        <dbReference type="Proteomes" id="UP000762676"/>
    </source>
</evidence>
<protein>
    <submittedName>
        <fullName evidence="1">Uncharacterized protein</fullName>
    </submittedName>
</protein>